<dbReference type="InterPro" id="IPR036097">
    <property type="entry name" value="HisK_dim/P_sf"/>
</dbReference>
<dbReference type="Pfam" id="PF02518">
    <property type="entry name" value="HATPase_c"/>
    <property type="match status" value="1"/>
</dbReference>
<dbReference type="RefSeq" id="WP_289817983.1">
    <property type="nucleotide sequence ID" value="NZ_JAUEHU010000010.1"/>
</dbReference>
<evidence type="ECO:0000256" key="2">
    <source>
        <dbReference type="ARBA" id="ARBA00004370"/>
    </source>
</evidence>
<evidence type="ECO:0000256" key="8">
    <source>
        <dbReference type="ARBA" id="ARBA00022989"/>
    </source>
</evidence>
<keyword evidence="7 14" id="KW-0418">Kinase</keyword>
<dbReference type="PANTHER" id="PTHR45436:SF1">
    <property type="entry name" value="SENSOR PROTEIN QSEC"/>
    <property type="match status" value="1"/>
</dbReference>
<gene>
    <name evidence="14" type="ORF">QVN42_11330</name>
</gene>
<dbReference type="AlphaFoldDB" id="A0AAW7K1W8"/>
<comment type="caution">
    <text evidence="14">The sequence shown here is derived from an EMBL/GenBank/DDBJ whole genome shotgun (WGS) entry which is preliminary data.</text>
</comment>
<organism evidence="14 15">
    <name type="scientific">Yersinia nurmii</name>
    <dbReference type="NCBI Taxonomy" id="685706"/>
    <lineage>
        <taxon>Bacteria</taxon>
        <taxon>Pseudomonadati</taxon>
        <taxon>Pseudomonadota</taxon>
        <taxon>Gammaproteobacteria</taxon>
        <taxon>Enterobacterales</taxon>
        <taxon>Yersiniaceae</taxon>
        <taxon>Yersinia</taxon>
    </lineage>
</organism>
<dbReference type="EMBL" id="JAUEHU010000010">
    <property type="protein sequence ID" value="MDN0087971.1"/>
    <property type="molecule type" value="Genomic_DNA"/>
</dbReference>
<dbReference type="PANTHER" id="PTHR45436">
    <property type="entry name" value="SENSOR HISTIDINE KINASE YKOH"/>
    <property type="match status" value="1"/>
</dbReference>
<feature type="transmembrane region" description="Helical" evidence="11">
    <location>
        <begin position="15"/>
        <end position="36"/>
    </location>
</feature>
<dbReference type="SUPFAM" id="SSF55874">
    <property type="entry name" value="ATPase domain of HSP90 chaperone/DNA topoisomerase II/histidine kinase"/>
    <property type="match status" value="1"/>
</dbReference>
<dbReference type="GO" id="GO:0000155">
    <property type="term" value="F:phosphorelay sensor kinase activity"/>
    <property type="evidence" value="ECO:0007669"/>
    <property type="project" value="InterPro"/>
</dbReference>
<name>A0AAW7K1W8_9GAMM</name>
<dbReference type="Gene3D" id="1.10.287.130">
    <property type="match status" value="1"/>
</dbReference>
<evidence type="ECO:0000256" key="9">
    <source>
        <dbReference type="ARBA" id="ARBA00023012"/>
    </source>
</evidence>
<evidence type="ECO:0000259" key="13">
    <source>
        <dbReference type="PROSITE" id="PS50885"/>
    </source>
</evidence>
<evidence type="ECO:0000313" key="15">
    <source>
        <dbReference type="Proteomes" id="UP001167864"/>
    </source>
</evidence>
<dbReference type="PROSITE" id="PS50109">
    <property type="entry name" value="HIS_KIN"/>
    <property type="match status" value="1"/>
</dbReference>
<feature type="domain" description="HAMP" evidence="13">
    <location>
        <begin position="199"/>
        <end position="251"/>
    </location>
</feature>
<dbReference type="CDD" id="cd00075">
    <property type="entry name" value="HATPase"/>
    <property type="match status" value="1"/>
</dbReference>
<evidence type="ECO:0000256" key="10">
    <source>
        <dbReference type="ARBA" id="ARBA00023136"/>
    </source>
</evidence>
<dbReference type="Gene3D" id="3.30.565.10">
    <property type="entry name" value="Histidine kinase-like ATPase, C-terminal domain"/>
    <property type="match status" value="1"/>
</dbReference>
<dbReference type="InterPro" id="IPR003660">
    <property type="entry name" value="HAMP_dom"/>
</dbReference>
<dbReference type="InterPro" id="IPR003661">
    <property type="entry name" value="HisK_dim/P_dom"/>
</dbReference>
<dbReference type="InterPro" id="IPR004358">
    <property type="entry name" value="Sig_transdc_His_kin-like_C"/>
</dbReference>
<dbReference type="Proteomes" id="UP001167864">
    <property type="component" value="Unassembled WGS sequence"/>
</dbReference>
<dbReference type="SMART" id="SM00387">
    <property type="entry name" value="HATPase_c"/>
    <property type="match status" value="1"/>
</dbReference>
<dbReference type="InterPro" id="IPR050428">
    <property type="entry name" value="TCS_sensor_his_kinase"/>
</dbReference>
<dbReference type="InterPro" id="IPR036890">
    <property type="entry name" value="HATPase_C_sf"/>
</dbReference>
<keyword evidence="9" id="KW-0902">Two-component regulatory system</keyword>
<dbReference type="InterPro" id="IPR005467">
    <property type="entry name" value="His_kinase_dom"/>
</dbReference>
<dbReference type="SMART" id="SM00304">
    <property type="entry name" value="HAMP"/>
    <property type="match status" value="1"/>
</dbReference>
<dbReference type="Pfam" id="PF00512">
    <property type="entry name" value="HisKA"/>
    <property type="match status" value="1"/>
</dbReference>
<evidence type="ECO:0000256" key="3">
    <source>
        <dbReference type="ARBA" id="ARBA00012438"/>
    </source>
</evidence>
<accession>A0AAW7K1W8</accession>
<dbReference type="GO" id="GO:0005886">
    <property type="term" value="C:plasma membrane"/>
    <property type="evidence" value="ECO:0007669"/>
    <property type="project" value="TreeGrafter"/>
</dbReference>
<evidence type="ECO:0000313" key="14">
    <source>
        <dbReference type="EMBL" id="MDN0087971.1"/>
    </source>
</evidence>
<keyword evidence="4" id="KW-0597">Phosphoprotein</keyword>
<evidence type="ECO:0000256" key="7">
    <source>
        <dbReference type="ARBA" id="ARBA00022777"/>
    </source>
</evidence>
<keyword evidence="8 11" id="KW-1133">Transmembrane helix</keyword>
<feature type="transmembrane region" description="Helical" evidence="11">
    <location>
        <begin position="175"/>
        <end position="198"/>
    </location>
</feature>
<dbReference type="CDD" id="cd00082">
    <property type="entry name" value="HisKA"/>
    <property type="match status" value="1"/>
</dbReference>
<comment type="catalytic activity">
    <reaction evidence="1">
        <text>ATP + protein L-histidine = ADP + protein N-phospho-L-histidine.</text>
        <dbReference type="EC" id="2.7.13.3"/>
    </reaction>
</comment>
<keyword evidence="6 11" id="KW-0812">Transmembrane</keyword>
<evidence type="ECO:0000256" key="4">
    <source>
        <dbReference type="ARBA" id="ARBA00022553"/>
    </source>
</evidence>
<keyword evidence="5" id="KW-0808">Transferase</keyword>
<dbReference type="SUPFAM" id="SSF47384">
    <property type="entry name" value="Homodimeric domain of signal transducing histidine kinase"/>
    <property type="match status" value="1"/>
</dbReference>
<dbReference type="PROSITE" id="PS50885">
    <property type="entry name" value="HAMP"/>
    <property type="match status" value="1"/>
</dbReference>
<dbReference type="InterPro" id="IPR003594">
    <property type="entry name" value="HATPase_dom"/>
</dbReference>
<reference evidence="14" key="1">
    <citation type="submission" date="2023-06" db="EMBL/GenBank/DDBJ databases">
        <authorList>
            <person name="Polev D.E."/>
            <person name="Saitova A.T."/>
            <person name="Bogumilchik E.A."/>
            <person name="Kokorina G.I."/>
            <person name="Voskresenskaia E.A."/>
        </authorList>
    </citation>
    <scope>NUCLEOTIDE SEQUENCE</scope>
    <source>
        <strain evidence="14">2145 StPb PI</strain>
    </source>
</reference>
<dbReference type="SMART" id="SM00388">
    <property type="entry name" value="HisKA"/>
    <property type="match status" value="1"/>
</dbReference>
<dbReference type="EC" id="2.7.13.3" evidence="3"/>
<sequence>MGRAKGAGLTAPRSLFHQLFVFFALPLLILGGLSIYTHYISAMNAATLAYDRSLLASARTVAERLVVRNGRLEVDVPYIVLDSFERNMNDQLYYQVITPEGKSIAGYDDLPPLPPNTPRSNLYPALVHFYDAHYDGKPIRVAALYQPVNEEGVMGMVLVLVAETLASRHNLAQQIMVSAVLTQGALVLFTLAMAYLLLKRILKPLRKLSSLMLLRDPGELTPLPKILPWSEMAPLLLAFNRYIQRLREMVGRQGRFSADASHQLRTPLAVLKTQAAVALASNEPAQWRESLQAMKHTLDNTVALTDRLLQLSRVKVVERTLQPVNLSQLLRDACFARLPQARSKQIDLGYESDGEYQIAGDGLLLTELCDNLLDNALKYTPDGGTVTARLRQDRHVDQCILEIEDSGPGIANNETEQALIPFHRLDNVGEQSGAGLGLALVKDIAIYHQSHLELLSGESLGGLLVRIRFHLLAQFVGKLNG</sequence>
<dbReference type="InterPro" id="IPR013727">
    <property type="entry name" value="2CSK_N"/>
</dbReference>
<evidence type="ECO:0000256" key="6">
    <source>
        <dbReference type="ARBA" id="ARBA00022692"/>
    </source>
</evidence>
<evidence type="ECO:0000256" key="11">
    <source>
        <dbReference type="SAM" id="Phobius"/>
    </source>
</evidence>
<evidence type="ECO:0000259" key="12">
    <source>
        <dbReference type="PROSITE" id="PS50109"/>
    </source>
</evidence>
<feature type="domain" description="Histidine kinase" evidence="12">
    <location>
        <begin position="259"/>
        <end position="473"/>
    </location>
</feature>
<proteinExistence type="predicted"/>
<dbReference type="PRINTS" id="PR00344">
    <property type="entry name" value="BCTRLSENSOR"/>
</dbReference>
<evidence type="ECO:0000256" key="5">
    <source>
        <dbReference type="ARBA" id="ARBA00022679"/>
    </source>
</evidence>
<dbReference type="Pfam" id="PF08521">
    <property type="entry name" value="2CSK_N"/>
    <property type="match status" value="1"/>
</dbReference>
<protein>
    <recommendedName>
        <fullName evidence="3">histidine kinase</fullName>
        <ecNumber evidence="3">2.7.13.3</ecNumber>
    </recommendedName>
</protein>
<keyword evidence="10 11" id="KW-0472">Membrane</keyword>
<comment type="subcellular location">
    <subcellularLocation>
        <location evidence="2">Membrane</location>
    </subcellularLocation>
</comment>
<evidence type="ECO:0000256" key="1">
    <source>
        <dbReference type="ARBA" id="ARBA00000085"/>
    </source>
</evidence>